<reference evidence="1 2" key="2">
    <citation type="journal article" date="2022" name="Mol. Ecol. Resour.">
        <title>The genomes of chicory, endive, great burdock and yacon provide insights into Asteraceae paleo-polyploidization history and plant inulin production.</title>
        <authorList>
            <person name="Fan W."/>
            <person name="Wang S."/>
            <person name="Wang H."/>
            <person name="Wang A."/>
            <person name="Jiang F."/>
            <person name="Liu H."/>
            <person name="Zhao H."/>
            <person name="Xu D."/>
            <person name="Zhang Y."/>
        </authorList>
    </citation>
    <scope>NUCLEOTIDE SEQUENCE [LARGE SCALE GENOMIC DNA]</scope>
    <source>
        <strain evidence="2">cv. Punajuju</strain>
        <tissue evidence="1">Leaves</tissue>
    </source>
</reference>
<reference evidence="2" key="1">
    <citation type="journal article" date="2022" name="Mol. Ecol. Resour.">
        <title>The genomes of chicory, endive, great burdock and yacon provide insights into Asteraceae palaeo-polyploidization history and plant inulin production.</title>
        <authorList>
            <person name="Fan W."/>
            <person name="Wang S."/>
            <person name="Wang H."/>
            <person name="Wang A."/>
            <person name="Jiang F."/>
            <person name="Liu H."/>
            <person name="Zhao H."/>
            <person name="Xu D."/>
            <person name="Zhang Y."/>
        </authorList>
    </citation>
    <scope>NUCLEOTIDE SEQUENCE [LARGE SCALE GENOMIC DNA]</scope>
    <source>
        <strain evidence="2">cv. Punajuju</strain>
    </source>
</reference>
<evidence type="ECO:0000313" key="2">
    <source>
        <dbReference type="Proteomes" id="UP001055811"/>
    </source>
</evidence>
<name>A0ACB8ZQY8_CICIN</name>
<protein>
    <submittedName>
        <fullName evidence="1">Uncharacterized protein</fullName>
    </submittedName>
</protein>
<evidence type="ECO:0000313" key="1">
    <source>
        <dbReference type="EMBL" id="KAI3700116.1"/>
    </source>
</evidence>
<accession>A0ACB8ZQY8</accession>
<gene>
    <name evidence="1" type="ORF">L2E82_44733</name>
</gene>
<proteinExistence type="predicted"/>
<keyword evidence="2" id="KW-1185">Reference proteome</keyword>
<dbReference type="EMBL" id="CM042016">
    <property type="protein sequence ID" value="KAI3700116.1"/>
    <property type="molecule type" value="Genomic_DNA"/>
</dbReference>
<organism evidence="1 2">
    <name type="scientific">Cichorium intybus</name>
    <name type="common">Chicory</name>
    <dbReference type="NCBI Taxonomy" id="13427"/>
    <lineage>
        <taxon>Eukaryota</taxon>
        <taxon>Viridiplantae</taxon>
        <taxon>Streptophyta</taxon>
        <taxon>Embryophyta</taxon>
        <taxon>Tracheophyta</taxon>
        <taxon>Spermatophyta</taxon>
        <taxon>Magnoliopsida</taxon>
        <taxon>eudicotyledons</taxon>
        <taxon>Gunneridae</taxon>
        <taxon>Pentapetalae</taxon>
        <taxon>asterids</taxon>
        <taxon>campanulids</taxon>
        <taxon>Asterales</taxon>
        <taxon>Asteraceae</taxon>
        <taxon>Cichorioideae</taxon>
        <taxon>Cichorieae</taxon>
        <taxon>Cichoriinae</taxon>
        <taxon>Cichorium</taxon>
    </lineage>
</organism>
<sequence>MTGGENGCAKVVYASCSVGEALEQEVAEFAIIKRQLQVLEDRLDSMVQPRLTDAITNRKVNIAQDLREILIRIGRYKSLESYYTKVHLNPIRQLWEDYELKQQRAFIRLKHKQDAKDKSLFMRPRSTPTWRNKRPSKSLVVGRPILLALEDIHGGPSFLEKSP</sequence>
<dbReference type="Proteomes" id="UP001055811">
    <property type="component" value="Linkage Group LG08"/>
</dbReference>
<comment type="caution">
    <text evidence="1">The sequence shown here is derived from an EMBL/GenBank/DDBJ whole genome shotgun (WGS) entry which is preliminary data.</text>
</comment>